<evidence type="ECO:0000313" key="1">
    <source>
        <dbReference type="EMBL" id="GKH14990.1"/>
    </source>
</evidence>
<accession>A0AA37NSG6</accession>
<dbReference type="Proteomes" id="UP001055048">
    <property type="component" value="Unassembled WGS sequence"/>
</dbReference>
<dbReference type="Gene3D" id="6.20.20.10">
    <property type="match status" value="1"/>
</dbReference>
<organism evidence="1 2">
    <name type="scientific">Bacteroides uniformis</name>
    <dbReference type="NCBI Taxonomy" id="820"/>
    <lineage>
        <taxon>Bacteria</taxon>
        <taxon>Pseudomonadati</taxon>
        <taxon>Bacteroidota</taxon>
        <taxon>Bacteroidia</taxon>
        <taxon>Bacteroidales</taxon>
        <taxon>Bacteroidaceae</taxon>
        <taxon>Bacteroides</taxon>
    </lineage>
</organism>
<dbReference type="AlphaFoldDB" id="A0AA37NSG6"/>
<name>A0AA37NSG6_BACUN</name>
<reference evidence="1" key="1">
    <citation type="submission" date="2022-01" db="EMBL/GenBank/DDBJ databases">
        <title>Novel bile acid biosynthetic pathways are enriched in the microbiome of centenarians.</title>
        <authorList>
            <person name="Sato Y."/>
            <person name="Atarashi K."/>
            <person name="Plichta R.D."/>
            <person name="Arai Y."/>
            <person name="Sasajima S."/>
            <person name="Kearney M.S."/>
            <person name="Suda W."/>
            <person name="Takeshita K."/>
            <person name="Sasaki T."/>
            <person name="Okamoto S."/>
            <person name="Skelly N.A."/>
            <person name="Okamura Y."/>
            <person name="Vlamakis H."/>
            <person name="Li Y."/>
            <person name="Tanoue T."/>
            <person name="Takei H."/>
            <person name="Nittono H."/>
            <person name="Narushima S."/>
            <person name="Irie J."/>
            <person name="Itoh H."/>
            <person name="Moriya K."/>
            <person name="Sugiura Y."/>
            <person name="Suematsu M."/>
            <person name="Moritoki N."/>
            <person name="Shibata S."/>
            <person name="Littman R.D."/>
            <person name="Fischbach A.M."/>
            <person name="Uwamino Y."/>
            <person name="Inoue T."/>
            <person name="Honda A."/>
            <person name="Hattori M."/>
            <person name="Murai T."/>
            <person name="Xavier J.R."/>
            <person name="Hirose N."/>
            <person name="Honda K."/>
        </authorList>
    </citation>
    <scope>NUCLEOTIDE SEQUENCE</scope>
    <source>
        <strain evidence="1">CE91-St12</strain>
    </source>
</reference>
<comment type="caution">
    <text evidence="1">The sequence shown here is derived from an EMBL/GenBank/DDBJ whole genome shotgun (WGS) entry which is preliminary data.</text>
</comment>
<evidence type="ECO:0000313" key="2">
    <source>
        <dbReference type="Proteomes" id="UP001055048"/>
    </source>
</evidence>
<protein>
    <submittedName>
        <fullName evidence="1">Uncharacterized protein</fullName>
    </submittedName>
</protein>
<proteinExistence type="predicted"/>
<gene>
    <name evidence="1" type="ORF">CE91St12_32000</name>
</gene>
<sequence length="99" mass="10572">MKGEKELNTEQTMSKKQNGVLVTAPHFGTGRETVGEFPGYSCGYCQGNGYFQGDITVKDTELVPCPKCGGTGKVKGIVTVDWVPDGEVKPCLKGNSNDI</sequence>
<dbReference type="RefSeq" id="WP_244074790.1">
    <property type="nucleotide sequence ID" value="NZ_BQNL01000001.1"/>
</dbReference>
<dbReference type="EMBL" id="BQNL01000001">
    <property type="protein sequence ID" value="GKH14990.1"/>
    <property type="molecule type" value="Genomic_DNA"/>
</dbReference>